<evidence type="ECO:0000256" key="13">
    <source>
        <dbReference type="ARBA" id="ARBA00023136"/>
    </source>
</evidence>
<proteinExistence type="inferred from homology"/>
<evidence type="ECO:0000256" key="16">
    <source>
        <dbReference type="SAM" id="Phobius"/>
    </source>
</evidence>
<name>C5HIU9_9HEMI</name>
<dbReference type="AlphaFoldDB" id="C5HIU9"/>
<comment type="catalytic activity">
    <reaction evidence="15">
        <text>a ubiquinone + NADH + 5 H(+)(in) = a ubiquinol + NAD(+) + 4 H(+)(out)</text>
        <dbReference type="Rhea" id="RHEA:29091"/>
        <dbReference type="Rhea" id="RHEA-COMP:9565"/>
        <dbReference type="Rhea" id="RHEA-COMP:9566"/>
        <dbReference type="ChEBI" id="CHEBI:15378"/>
        <dbReference type="ChEBI" id="CHEBI:16389"/>
        <dbReference type="ChEBI" id="CHEBI:17976"/>
        <dbReference type="ChEBI" id="CHEBI:57540"/>
        <dbReference type="ChEBI" id="CHEBI:57945"/>
        <dbReference type="EC" id="7.1.1.2"/>
    </reaction>
</comment>
<reference evidence="17" key="1">
    <citation type="journal article" date="2009" name="BMC Evol. Biol.">
        <title>Phylogenetic analysis of the true water bugs (Insecta: Hemiptera: Heteroptera: Nepomorpha): evidence from mitochondrial genomes.</title>
        <authorList>
            <person name="Hua J."/>
            <person name="Li M."/>
            <person name="Dong P."/>
            <person name="Cui Y."/>
            <person name="Xie Q."/>
            <person name="Bu W."/>
        </authorList>
    </citation>
    <scope>NUCLEOTIDE SEQUENCE</scope>
</reference>
<dbReference type="GO" id="GO:0031966">
    <property type="term" value="C:mitochondrial membrane"/>
    <property type="evidence" value="ECO:0007669"/>
    <property type="project" value="UniProtKB-SubCell"/>
</dbReference>
<dbReference type="GO" id="GO:0008137">
    <property type="term" value="F:NADH dehydrogenase (ubiquinone) activity"/>
    <property type="evidence" value="ECO:0007669"/>
    <property type="project" value="UniProtKB-EC"/>
</dbReference>
<keyword evidence="8" id="KW-1278">Translocase</keyword>
<organism evidence="17">
    <name type="scientific">Enithares tibialis</name>
    <dbReference type="NCBI Taxonomy" id="575841"/>
    <lineage>
        <taxon>Eukaryota</taxon>
        <taxon>Metazoa</taxon>
        <taxon>Ecdysozoa</taxon>
        <taxon>Arthropoda</taxon>
        <taxon>Hexapoda</taxon>
        <taxon>Insecta</taxon>
        <taxon>Pterygota</taxon>
        <taxon>Neoptera</taxon>
        <taxon>Paraneoptera</taxon>
        <taxon>Hemiptera</taxon>
        <taxon>Heteroptera</taxon>
        <taxon>Panheteroptera</taxon>
        <taxon>Nepomorpha</taxon>
        <taxon>Notonectidae</taxon>
        <taxon>Notonectinae</taxon>
        <taxon>Enithares</taxon>
    </lineage>
</organism>
<dbReference type="EC" id="7.1.1.2" evidence="3"/>
<feature type="transmembrane region" description="Helical" evidence="16">
    <location>
        <begin position="134"/>
        <end position="158"/>
    </location>
</feature>
<evidence type="ECO:0000256" key="10">
    <source>
        <dbReference type="ARBA" id="ARBA00022989"/>
    </source>
</evidence>
<evidence type="ECO:0000256" key="6">
    <source>
        <dbReference type="ARBA" id="ARBA00022660"/>
    </source>
</evidence>
<dbReference type="EMBL" id="FJ456949">
    <property type="protein sequence ID" value="ACJ69544.1"/>
    <property type="molecule type" value="Genomic_DNA"/>
</dbReference>
<dbReference type="RefSeq" id="YP_002970719.1">
    <property type="nucleotide sequence ID" value="NC_012819.1"/>
</dbReference>
<evidence type="ECO:0000256" key="9">
    <source>
        <dbReference type="ARBA" id="ARBA00022982"/>
    </source>
</evidence>
<dbReference type="PANTHER" id="PTHR11435">
    <property type="entry name" value="NADH UBIQUINONE OXIDOREDUCTASE SUBUNIT ND6"/>
    <property type="match status" value="1"/>
</dbReference>
<comment type="subcellular location">
    <subcellularLocation>
        <location evidence="1">Mitochondrion membrane</location>
        <topology evidence="1">Multi-pass membrane protein</topology>
    </subcellularLocation>
</comment>
<keyword evidence="12 17" id="KW-0496">Mitochondrion</keyword>
<keyword evidence="13 16" id="KW-0472">Membrane</keyword>
<dbReference type="CTD" id="4541"/>
<keyword evidence="6" id="KW-0679">Respiratory chain</keyword>
<evidence type="ECO:0000256" key="14">
    <source>
        <dbReference type="ARBA" id="ARBA00031019"/>
    </source>
</evidence>
<keyword evidence="11" id="KW-0520">NAD</keyword>
<keyword evidence="10 16" id="KW-1133">Transmembrane helix</keyword>
<evidence type="ECO:0000256" key="12">
    <source>
        <dbReference type="ARBA" id="ARBA00023128"/>
    </source>
</evidence>
<gene>
    <name evidence="17" type="primary">ND6</name>
</gene>
<evidence type="ECO:0000256" key="8">
    <source>
        <dbReference type="ARBA" id="ARBA00022967"/>
    </source>
</evidence>
<keyword evidence="7 16" id="KW-0812">Transmembrane</keyword>
<comment type="similarity">
    <text evidence="2">Belongs to the complex I subunit 6 family.</text>
</comment>
<evidence type="ECO:0000256" key="2">
    <source>
        <dbReference type="ARBA" id="ARBA00005698"/>
    </source>
</evidence>
<feature type="transmembrane region" description="Helical" evidence="16">
    <location>
        <begin position="82"/>
        <end position="100"/>
    </location>
</feature>
<accession>C5HIU9</accession>
<keyword evidence="5" id="KW-0813">Transport</keyword>
<evidence type="ECO:0000256" key="5">
    <source>
        <dbReference type="ARBA" id="ARBA00022448"/>
    </source>
</evidence>
<evidence type="ECO:0000256" key="1">
    <source>
        <dbReference type="ARBA" id="ARBA00004225"/>
    </source>
</evidence>
<keyword evidence="9" id="KW-0249">Electron transport</keyword>
<feature type="transmembrane region" description="Helical" evidence="16">
    <location>
        <begin position="50"/>
        <end position="70"/>
    </location>
</feature>
<evidence type="ECO:0000256" key="3">
    <source>
        <dbReference type="ARBA" id="ARBA00012944"/>
    </source>
</evidence>
<protein>
    <recommendedName>
        <fullName evidence="4">NADH-ubiquinone oxidoreductase chain 6</fullName>
        <ecNumber evidence="3">7.1.1.2</ecNumber>
    </recommendedName>
    <alternativeName>
        <fullName evidence="14">NADH dehydrogenase subunit 6</fullName>
    </alternativeName>
</protein>
<dbReference type="PANTHER" id="PTHR11435:SF1">
    <property type="entry name" value="NADH-UBIQUINONE OXIDOREDUCTASE CHAIN 6"/>
    <property type="match status" value="1"/>
</dbReference>
<evidence type="ECO:0000256" key="11">
    <source>
        <dbReference type="ARBA" id="ARBA00023027"/>
    </source>
</evidence>
<evidence type="ECO:0000256" key="15">
    <source>
        <dbReference type="ARBA" id="ARBA00049551"/>
    </source>
</evidence>
<sequence length="166" mass="19814">MLFMLLMMFTISMLFPWMKHPLSMGMMLILQTMTISLISGMMTNSFWFSYMLFIIILGGALVLFIYMASIASNMKFYFSFKMMLYIIFMMMVSMMIWLMIDSMMINKINMIYTNQFMENEQILSLMKMFNTKTMLLTIMLVIYLLFTMIVITFITNIYEGPMRMKN</sequence>
<geneLocation type="mitochondrion" evidence="17"/>
<evidence type="ECO:0000256" key="7">
    <source>
        <dbReference type="ARBA" id="ARBA00022692"/>
    </source>
</evidence>
<evidence type="ECO:0000313" key="17">
    <source>
        <dbReference type="EMBL" id="ACJ69544.1"/>
    </source>
</evidence>
<dbReference type="GeneID" id="7996397"/>
<evidence type="ECO:0000256" key="4">
    <source>
        <dbReference type="ARBA" id="ARBA00021095"/>
    </source>
</evidence>
<dbReference type="InterPro" id="IPR050269">
    <property type="entry name" value="ComplexI_Subunit6"/>
</dbReference>